<dbReference type="Proteomes" id="UP000663889">
    <property type="component" value="Unassembled WGS sequence"/>
</dbReference>
<proteinExistence type="predicted"/>
<evidence type="ECO:0000313" key="1">
    <source>
        <dbReference type="EMBL" id="CAF1521184.1"/>
    </source>
</evidence>
<protein>
    <submittedName>
        <fullName evidence="2">Uncharacterized protein</fullName>
    </submittedName>
</protein>
<evidence type="ECO:0000313" key="2">
    <source>
        <dbReference type="EMBL" id="CAF4142604.1"/>
    </source>
</evidence>
<reference evidence="2" key="1">
    <citation type="submission" date="2021-02" db="EMBL/GenBank/DDBJ databases">
        <authorList>
            <person name="Nowell W R."/>
        </authorList>
    </citation>
    <scope>NUCLEOTIDE SEQUENCE</scope>
</reference>
<name>A0A819XZC3_9BILA</name>
<sequence>MSYNLQIVARHSPNNTQSIPLYLSGIDQQNFSDIIEFKNHVFTHCYSVYFILLFLDLNDPYWRADLEELRRQHHVFSIIICVKPNCNLIFPGDNVSPVFKEVISYKIKSSVVKFFEVTAEKLKLEHSALAPFFQDKANFFKQQRFASGEIKASHISIFPMNATEENLIDFQERLICLCNNLCGEYELRICTIYDYISSNENIDFSQNPDAAILYDYVKKLSPIRLYLIGNEEKIGNSVSKYFFENESDDGNIDGYYGKPTLVENEPVNESIGRNLANKLGIRRPLTNGTIKQLNQLQDDIKFPDALEEAHLTIQQREMVADIKLRQRATARSESPFEFSASFRMTAQAEYGAMEHNNNVNSEDINNMIQY</sequence>
<comment type="caution">
    <text evidence="2">The sequence shown here is derived from an EMBL/GenBank/DDBJ whole genome shotgun (WGS) entry which is preliminary data.</text>
</comment>
<dbReference type="AlphaFoldDB" id="A0A819XZC3"/>
<accession>A0A819XZC3</accession>
<dbReference type="EMBL" id="CAJOBE010012027">
    <property type="protein sequence ID" value="CAF4142604.1"/>
    <property type="molecule type" value="Genomic_DNA"/>
</dbReference>
<organism evidence="2 3">
    <name type="scientific">Rotaria sordida</name>
    <dbReference type="NCBI Taxonomy" id="392033"/>
    <lineage>
        <taxon>Eukaryota</taxon>
        <taxon>Metazoa</taxon>
        <taxon>Spiralia</taxon>
        <taxon>Gnathifera</taxon>
        <taxon>Rotifera</taxon>
        <taxon>Eurotatoria</taxon>
        <taxon>Bdelloidea</taxon>
        <taxon>Philodinida</taxon>
        <taxon>Philodinidae</taxon>
        <taxon>Rotaria</taxon>
    </lineage>
</organism>
<evidence type="ECO:0000313" key="3">
    <source>
        <dbReference type="Proteomes" id="UP000663874"/>
    </source>
</evidence>
<dbReference type="Proteomes" id="UP000663874">
    <property type="component" value="Unassembled WGS sequence"/>
</dbReference>
<gene>
    <name evidence="2" type="ORF">FNK824_LOCUS33271</name>
    <name evidence="1" type="ORF">SEV965_LOCUS37038</name>
</gene>
<dbReference type="EMBL" id="CAJNOU010007227">
    <property type="protein sequence ID" value="CAF1521184.1"/>
    <property type="molecule type" value="Genomic_DNA"/>
</dbReference>